<dbReference type="SUPFAM" id="SSF51735">
    <property type="entry name" value="NAD(P)-binding Rossmann-fold domains"/>
    <property type="match status" value="1"/>
</dbReference>
<dbReference type="EMBL" id="JAIZAY010000015">
    <property type="protein sequence ID" value="KAJ8027953.1"/>
    <property type="molecule type" value="Genomic_DNA"/>
</dbReference>
<keyword evidence="3" id="KW-0521">NADP</keyword>
<dbReference type="PRINTS" id="PR00081">
    <property type="entry name" value="GDHRDH"/>
</dbReference>
<evidence type="ECO:0000256" key="1">
    <source>
        <dbReference type="ARBA" id="ARBA00004496"/>
    </source>
</evidence>
<dbReference type="GO" id="GO:0005737">
    <property type="term" value="C:cytoplasm"/>
    <property type="evidence" value="ECO:0007669"/>
    <property type="project" value="UniProtKB-SubCell"/>
</dbReference>
<dbReference type="AlphaFoldDB" id="A0A9Q1BJU1"/>
<comment type="caution">
    <text evidence="5">The sequence shown here is derived from an EMBL/GenBank/DDBJ whole genome shotgun (WGS) entry which is preliminary data.</text>
</comment>
<dbReference type="PANTHER" id="PTHR44085:SF2">
    <property type="entry name" value="SEPIAPTERIN REDUCTASE"/>
    <property type="match status" value="1"/>
</dbReference>
<reference evidence="5" key="1">
    <citation type="submission" date="2021-10" db="EMBL/GenBank/DDBJ databases">
        <title>Tropical sea cucumber genome reveals ecological adaptation and Cuvierian tubules defense mechanism.</title>
        <authorList>
            <person name="Chen T."/>
        </authorList>
    </citation>
    <scope>NUCLEOTIDE SEQUENCE</scope>
    <source>
        <strain evidence="5">Nanhai2018</strain>
        <tissue evidence="5">Muscle</tissue>
    </source>
</reference>
<gene>
    <name evidence="5" type="ORF">HOLleu_30056</name>
</gene>
<evidence type="ECO:0000256" key="2">
    <source>
        <dbReference type="ARBA" id="ARBA00022490"/>
    </source>
</evidence>
<evidence type="ECO:0000313" key="6">
    <source>
        <dbReference type="Proteomes" id="UP001152320"/>
    </source>
</evidence>
<dbReference type="Gene3D" id="3.40.50.720">
    <property type="entry name" value="NAD(P)-binding Rossmann-like Domain"/>
    <property type="match status" value="1"/>
</dbReference>
<keyword evidence="4" id="KW-0560">Oxidoreductase</keyword>
<name>A0A9Q1BJU1_HOLLE</name>
<dbReference type="Pfam" id="PF00106">
    <property type="entry name" value="adh_short"/>
    <property type="match status" value="1"/>
</dbReference>
<dbReference type="InterPro" id="IPR036291">
    <property type="entry name" value="NAD(P)-bd_dom_sf"/>
</dbReference>
<dbReference type="InterPro" id="IPR051721">
    <property type="entry name" value="Biopterin_syn/organic_redct"/>
</dbReference>
<dbReference type="GO" id="GO:0006729">
    <property type="term" value="P:tetrahydrobiopterin biosynthetic process"/>
    <property type="evidence" value="ECO:0007669"/>
    <property type="project" value="TreeGrafter"/>
</dbReference>
<sequence>MSVLRVRTFAVVTGASRGLGRMIAVQLAREIKPGSVIYITARTLGGLEETASIIKQNVNENLDVRCVAADLSDAKEVDQLKKLLFENVGDTSRFEHAILIHNAASLGAIGKFSSELDDVELIQKNCLLNVTAPITLTSFFLKTFKSCKRNLRKTVVQITAVSGINPRKTFHLYGTVKAGRDMFFRVMALEEPEVRILAYDPGFVATEMFNTLQESKDSSLRATAKYIAEQSFFLSPEKSAHALMKALEEDRYESGSVVRCYDVMNIDVTEMDRQLQSK</sequence>
<proteinExistence type="predicted"/>
<protein>
    <submittedName>
        <fullName evidence="5">Sepiapterin reductase</fullName>
    </submittedName>
</protein>
<accession>A0A9Q1BJU1</accession>
<dbReference type="InterPro" id="IPR002347">
    <property type="entry name" value="SDR_fam"/>
</dbReference>
<keyword evidence="2" id="KW-0963">Cytoplasm</keyword>
<dbReference type="OrthoDB" id="153074at2759"/>
<comment type="subcellular location">
    <subcellularLocation>
        <location evidence="1">Cytoplasm</location>
    </subcellularLocation>
</comment>
<dbReference type="GO" id="GO:0004757">
    <property type="term" value="F:sepiapterin reductase (NADP+) activity"/>
    <property type="evidence" value="ECO:0007669"/>
    <property type="project" value="TreeGrafter"/>
</dbReference>
<evidence type="ECO:0000313" key="5">
    <source>
        <dbReference type="EMBL" id="KAJ8027953.1"/>
    </source>
</evidence>
<keyword evidence="6" id="KW-1185">Reference proteome</keyword>
<organism evidence="5 6">
    <name type="scientific">Holothuria leucospilota</name>
    <name type="common">Black long sea cucumber</name>
    <name type="synonym">Mertensiothuria leucospilota</name>
    <dbReference type="NCBI Taxonomy" id="206669"/>
    <lineage>
        <taxon>Eukaryota</taxon>
        <taxon>Metazoa</taxon>
        <taxon>Echinodermata</taxon>
        <taxon>Eleutherozoa</taxon>
        <taxon>Echinozoa</taxon>
        <taxon>Holothuroidea</taxon>
        <taxon>Aspidochirotacea</taxon>
        <taxon>Aspidochirotida</taxon>
        <taxon>Holothuriidae</taxon>
        <taxon>Holothuria</taxon>
    </lineage>
</organism>
<evidence type="ECO:0000256" key="3">
    <source>
        <dbReference type="ARBA" id="ARBA00022857"/>
    </source>
</evidence>
<dbReference type="Proteomes" id="UP001152320">
    <property type="component" value="Chromosome 15"/>
</dbReference>
<dbReference type="PANTHER" id="PTHR44085">
    <property type="entry name" value="SEPIAPTERIN REDUCTASE"/>
    <property type="match status" value="1"/>
</dbReference>
<evidence type="ECO:0000256" key="4">
    <source>
        <dbReference type="ARBA" id="ARBA00023002"/>
    </source>
</evidence>